<comment type="caution">
    <text evidence="2">The sequence shown here is derived from an EMBL/GenBank/DDBJ whole genome shotgun (WGS) entry which is preliminary data.</text>
</comment>
<dbReference type="RefSeq" id="WP_161825340.1">
    <property type="nucleotide sequence ID" value="NZ_WVIC01000017.1"/>
</dbReference>
<dbReference type="Proteomes" id="UP000607397">
    <property type="component" value="Unassembled WGS sequence"/>
</dbReference>
<proteinExistence type="predicted"/>
<dbReference type="GO" id="GO:0005829">
    <property type="term" value="C:cytosol"/>
    <property type="evidence" value="ECO:0007669"/>
    <property type="project" value="TreeGrafter"/>
</dbReference>
<name>A0A8K1ZX97_9CYAN</name>
<dbReference type="InterPro" id="IPR029039">
    <property type="entry name" value="Flavoprotein-like_sf"/>
</dbReference>
<evidence type="ECO:0000313" key="3">
    <source>
        <dbReference type="Proteomes" id="UP000607397"/>
    </source>
</evidence>
<gene>
    <name evidence="2" type="ORF">GS597_10180</name>
</gene>
<evidence type="ECO:0000313" key="2">
    <source>
        <dbReference type="EMBL" id="NCJ06869.1"/>
    </source>
</evidence>
<dbReference type="SUPFAM" id="SSF52218">
    <property type="entry name" value="Flavoproteins"/>
    <property type="match status" value="1"/>
</dbReference>
<dbReference type="GO" id="GO:0010181">
    <property type="term" value="F:FMN binding"/>
    <property type="evidence" value="ECO:0007669"/>
    <property type="project" value="TreeGrafter"/>
</dbReference>
<reference evidence="2" key="1">
    <citation type="submission" date="2019-12" db="EMBL/GenBank/DDBJ databases">
        <title>High-Quality draft genome sequences of three cyanobacteria isolated from the limestone walls of the Old Cathedral of Coimbra.</title>
        <authorList>
            <person name="Tiago I."/>
            <person name="Soares F."/>
            <person name="Portugal A."/>
        </authorList>
    </citation>
    <scope>NUCLEOTIDE SEQUENCE [LARGE SCALE GENOMIC DNA]</scope>
    <source>
        <strain evidence="2">C</strain>
    </source>
</reference>
<dbReference type="EMBL" id="WVIC01000017">
    <property type="protein sequence ID" value="NCJ06869.1"/>
    <property type="molecule type" value="Genomic_DNA"/>
</dbReference>
<keyword evidence="3" id="KW-1185">Reference proteome</keyword>
<accession>A0A8K1ZX97</accession>
<dbReference type="InterPro" id="IPR005025">
    <property type="entry name" value="FMN_Rdtase-like_dom"/>
</dbReference>
<evidence type="ECO:0000259" key="1">
    <source>
        <dbReference type="Pfam" id="PF03358"/>
    </source>
</evidence>
<dbReference type="GO" id="GO:0016491">
    <property type="term" value="F:oxidoreductase activity"/>
    <property type="evidence" value="ECO:0007669"/>
    <property type="project" value="InterPro"/>
</dbReference>
<dbReference type="InterPro" id="IPR050712">
    <property type="entry name" value="NAD(P)H-dep_reductase"/>
</dbReference>
<sequence length="181" mass="19694">MIKIVGFSGSLRPTSYSRQALHLAGQKAEALGAAVTLLDLRDLDLPFCDGTDELDQHPGVIKLRQSVEAADGLILVTPEYHGAVSGVLKNALDLLSFEHLSGKVTGAISVLGGQANSNALNQLRLITRWVHAWMIPEQVAIGQAWNAFDDEERLKDEKLDQRLTQFVENLVRAAGTLSQRA</sequence>
<feature type="domain" description="NADPH-dependent FMN reductase-like" evidence="1">
    <location>
        <begin position="2"/>
        <end position="145"/>
    </location>
</feature>
<dbReference type="Pfam" id="PF03358">
    <property type="entry name" value="FMN_red"/>
    <property type="match status" value="1"/>
</dbReference>
<dbReference type="AlphaFoldDB" id="A0A8K1ZX97"/>
<dbReference type="Gene3D" id="3.40.50.360">
    <property type="match status" value="1"/>
</dbReference>
<protein>
    <submittedName>
        <fullName evidence="2">NADPH-dependent FMN reductase</fullName>
    </submittedName>
</protein>
<dbReference type="PANTHER" id="PTHR30543">
    <property type="entry name" value="CHROMATE REDUCTASE"/>
    <property type="match status" value="1"/>
</dbReference>
<dbReference type="PANTHER" id="PTHR30543:SF21">
    <property type="entry name" value="NAD(P)H-DEPENDENT FMN REDUCTASE LOT6"/>
    <property type="match status" value="1"/>
</dbReference>
<organism evidence="2 3">
    <name type="scientific">Petrachloros mirabilis ULC683</name>
    <dbReference type="NCBI Taxonomy" id="2781853"/>
    <lineage>
        <taxon>Bacteria</taxon>
        <taxon>Bacillati</taxon>
        <taxon>Cyanobacteriota</taxon>
        <taxon>Cyanophyceae</taxon>
        <taxon>Synechococcales</taxon>
        <taxon>Petrachlorosaceae</taxon>
        <taxon>Petrachloros</taxon>
        <taxon>Petrachloros mirabilis</taxon>
    </lineage>
</organism>